<dbReference type="GO" id="GO:0003677">
    <property type="term" value="F:DNA binding"/>
    <property type="evidence" value="ECO:0007669"/>
    <property type="project" value="UniProtKB-KW"/>
</dbReference>
<dbReference type="InterPro" id="IPR000524">
    <property type="entry name" value="Tscrpt_reg_HTH_GntR"/>
</dbReference>
<feature type="region of interest" description="Disordered" evidence="4">
    <location>
        <begin position="1"/>
        <end position="24"/>
    </location>
</feature>
<dbReference type="SMART" id="SM00345">
    <property type="entry name" value="HTH_GNTR"/>
    <property type="match status" value="1"/>
</dbReference>
<evidence type="ECO:0000256" key="2">
    <source>
        <dbReference type="ARBA" id="ARBA00023125"/>
    </source>
</evidence>
<dbReference type="RefSeq" id="WP_078199849.1">
    <property type="nucleotide sequence ID" value="NZ_CP017758.1"/>
</dbReference>
<evidence type="ECO:0000313" key="6">
    <source>
        <dbReference type="EMBL" id="AQV97485.1"/>
    </source>
</evidence>
<dbReference type="AlphaFoldDB" id="A0A1U9UZE1"/>
<sequence>MSTSLIRHTRPDAAEDRASADAQAEAGVEDRVHAAITAALLAGKLRPGMPLRERSLAEAFDCTRGAVRKVLARLGAEGKLDLEPNRGAFVPQPSVEDIREVYSARRAVEVGIVATLCGRLSAEQLARLTQHVEAEEAAFHAHRREASVRLAGGFHALLTEMVGSADLLAFVQRLIARTELYKALYDPEEYIECAPTEHRELVEALKTPCVQATIDMITTHLNDIERRVVAQAIRAEEVPDVKAIFAAGLKRS</sequence>
<evidence type="ECO:0000256" key="4">
    <source>
        <dbReference type="SAM" id="MobiDB-lite"/>
    </source>
</evidence>
<feature type="compositionally biased region" description="Basic and acidic residues" evidence="4">
    <location>
        <begin position="9"/>
        <end position="19"/>
    </location>
</feature>
<organism evidence="6 7">
    <name type="scientific">Cupriavidus necator</name>
    <name type="common">Alcaligenes eutrophus</name>
    <name type="synonym">Ralstonia eutropha</name>
    <dbReference type="NCBI Taxonomy" id="106590"/>
    <lineage>
        <taxon>Bacteria</taxon>
        <taxon>Pseudomonadati</taxon>
        <taxon>Pseudomonadota</taxon>
        <taxon>Betaproteobacteria</taxon>
        <taxon>Burkholderiales</taxon>
        <taxon>Burkholderiaceae</taxon>
        <taxon>Cupriavidus</taxon>
    </lineage>
</organism>
<dbReference type="InterPro" id="IPR008920">
    <property type="entry name" value="TF_FadR/GntR_C"/>
</dbReference>
<dbReference type="SMART" id="SM00895">
    <property type="entry name" value="FCD"/>
    <property type="match status" value="1"/>
</dbReference>
<dbReference type="Gene3D" id="1.20.120.530">
    <property type="entry name" value="GntR ligand-binding domain-like"/>
    <property type="match status" value="1"/>
</dbReference>
<dbReference type="Gene3D" id="1.10.10.10">
    <property type="entry name" value="Winged helix-like DNA-binding domain superfamily/Winged helix DNA-binding domain"/>
    <property type="match status" value="1"/>
</dbReference>
<evidence type="ECO:0000313" key="7">
    <source>
        <dbReference type="Proteomes" id="UP000189627"/>
    </source>
</evidence>
<name>A0A1U9UZE1_CUPNE</name>
<dbReference type="GO" id="GO:0003700">
    <property type="term" value="F:DNA-binding transcription factor activity"/>
    <property type="evidence" value="ECO:0007669"/>
    <property type="project" value="InterPro"/>
</dbReference>
<feature type="domain" description="HTH gntR-type" evidence="5">
    <location>
        <begin position="26"/>
        <end position="93"/>
    </location>
</feature>
<dbReference type="InterPro" id="IPR011711">
    <property type="entry name" value="GntR_C"/>
</dbReference>
<dbReference type="OrthoDB" id="5243844at2"/>
<keyword evidence="3" id="KW-0804">Transcription</keyword>
<dbReference type="KEGG" id="cuh:BJN34_26845"/>
<evidence type="ECO:0000256" key="1">
    <source>
        <dbReference type="ARBA" id="ARBA00023015"/>
    </source>
</evidence>
<accession>A0A1U9UZE1</accession>
<reference evidence="7" key="1">
    <citation type="submission" date="2017-02" db="EMBL/GenBank/DDBJ databases">
        <title>Complete genome sequence of Cupriavidus necator strain NH9, a 3-chlorobenzoate degrader.</title>
        <authorList>
            <person name="Moriuchi R."/>
            <person name="Dohra H."/>
            <person name="Ogawa N."/>
        </authorList>
    </citation>
    <scope>NUCLEOTIDE SEQUENCE [LARGE SCALE GENOMIC DNA]</scope>
    <source>
        <strain evidence="7">NH9</strain>
    </source>
</reference>
<dbReference type="PANTHER" id="PTHR43537:SF53">
    <property type="entry name" value="HTH-TYPE TRANSCRIPTIONAL REPRESSOR NANR"/>
    <property type="match status" value="1"/>
</dbReference>
<evidence type="ECO:0000256" key="3">
    <source>
        <dbReference type="ARBA" id="ARBA00023163"/>
    </source>
</evidence>
<dbReference type="InterPro" id="IPR036388">
    <property type="entry name" value="WH-like_DNA-bd_sf"/>
</dbReference>
<dbReference type="PROSITE" id="PS50949">
    <property type="entry name" value="HTH_GNTR"/>
    <property type="match status" value="1"/>
</dbReference>
<keyword evidence="1" id="KW-0805">Transcription regulation</keyword>
<dbReference type="InterPro" id="IPR036390">
    <property type="entry name" value="WH_DNA-bd_sf"/>
</dbReference>
<dbReference type="Proteomes" id="UP000189627">
    <property type="component" value="Chromosome 2"/>
</dbReference>
<dbReference type="Pfam" id="PF00392">
    <property type="entry name" value="GntR"/>
    <property type="match status" value="1"/>
</dbReference>
<proteinExistence type="predicted"/>
<dbReference type="SUPFAM" id="SSF46785">
    <property type="entry name" value="Winged helix' DNA-binding domain"/>
    <property type="match status" value="1"/>
</dbReference>
<dbReference type="SUPFAM" id="SSF48008">
    <property type="entry name" value="GntR ligand-binding domain-like"/>
    <property type="match status" value="1"/>
</dbReference>
<protein>
    <submittedName>
        <fullName evidence="6">GntR family transcriptional regulator</fullName>
    </submittedName>
</protein>
<keyword evidence="2" id="KW-0238">DNA-binding</keyword>
<dbReference type="Pfam" id="PF07729">
    <property type="entry name" value="FCD"/>
    <property type="match status" value="1"/>
</dbReference>
<dbReference type="PANTHER" id="PTHR43537">
    <property type="entry name" value="TRANSCRIPTIONAL REGULATOR, GNTR FAMILY"/>
    <property type="match status" value="1"/>
</dbReference>
<gene>
    <name evidence="6" type="ORF">BJN34_26845</name>
</gene>
<dbReference type="EMBL" id="CP017758">
    <property type="protein sequence ID" value="AQV97485.1"/>
    <property type="molecule type" value="Genomic_DNA"/>
</dbReference>
<evidence type="ECO:0000259" key="5">
    <source>
        <dbReference type="PROSITE" id="PS50949"/>
    </source>
</evidence>